<protein>
    <submittedName>
        <fullName evidence="8">GDP-mannose mannosyl hydrolase</fullName>
    </submittedName>
</protein>
<dbReference type="Pfam" id="PF00293">
    <property type="entry name" value="NUDIX"/>
    <property type="match status" value="1"/>
</dbReference>
<feature type="binding site" evidence="5">
    <location>
        <position position="48"/>
    </location>
    <ligand>
        <name>Mg(2+)</name>
        <dbReference type="ChEBI" id="CHEBI:18420"/>
    </ligand>
</feature>
<evidence type="ECO:0000256" key="1">
    <source>
        <dbReference type="ARBA" id="ARBA00022723"/>
    </source>
</evidence>
<name>A0A0P0LXM0_9GAMM</name>
<dbReference type="Gene3D" id="3.90.79.10">
    <property type="entry name" value="Nucleoside Triphosphate Pyrophosphohydrolase"/>
    <property type="match status" value="1"/>
</dbReference>
<feature type="short sequence motif" description="Nudix box" evidence="6">
    <location>
        <begin position="49"/>
        <end position="70"/>
    </location>
</feature>
<feature type="binding site" evidence="5">
    <location>
        <position position="68"/>
    </location>
    <ligand>
        <name>Mg(2+)</name>
        <dbReference type="ChEBI" id="CHEBI:18420"/>
    </ligand>
</feature>
<dbReference type="InterPro" id="IPR000086">
    <property type="entry name" value="NUDIX_hydrolase_dom"/>
</dbReference>
<feature type="site" description="Critical for catalysis" evidence="4">
    <location>
        <position position="120"/>
    </location>
</feature>
<evidence type="ECO:0000256" key="6">
    <source>
        <dbReference type="PIRSR" id="PIRSR037599-4"/>
    </source>
</evidence>
<keyword evidence="1 5" id="KW-0479">Metal-binding</keyword>
<evidence type="ECO:0000256" key="3">
    <source>
        <dbReference type="ARBA" id="ARBA00022842"/>
    </source>
</evidence>
<evidence type="ECO:0000256" key="2">
    <source>
        <dbReference type="ARBA" id="ARBA00022801"/>
    </source>
</evidence>
<dbReference type="PROSITE" id="PS51462">
    <property type="entry name" value="NUDIX"/>
    <property type="match status" value="1"/>
</dbReference>
<reference evidence="8" key="1">
    <citation type="submission" date="2015-08" db="EMBL/GenBank/DDBJ databases">
        <title>Partial sequence of psychrophilic Colwellia sp.</title>
        <authorList>
            <person name="Pankowski J.A."/>
            <person name="Leong J.S."/>
            <person name="Nano F.E."/>
        </authorList>
    </citation>
    <scope>NUCLEOTIDE SEQUENCE</scope>
    <source>
        <strain evidence="8">C1</strain>
    </source>
</reference>
<dbReference type="CDD" id="cd03430">
    <property type="entry name" value="NUDIX_GDPMH_NudD"/>
    <property type="match status" value="1"/>
</dbReference>
<organism evidence="8">
    <name type="scientific">Colwellia sp. C1</name>
    <dbReference type="NCBI Taxonomy" id="1737566"/>
    <lineage>
        <taxon>Bacteria</taxon>
        <taxon>Pseudomonadati</taxon>
        <taxon>Pseudomonadota</taxon>
        <taxon>Gammaproteobacteria</taxon>
        <taxon>Alteromonadales</taxon>
        <taxon>Colwelliaceae</taxon>
        <taxon>Colwellia</taxon>
    </lineage>
</organism>
<proteinExistence type="predicted"/>
<dbReference type="InterPro" id="IPR033715">
    <property type="entry name" value="GDPMH"/>
</dbReference>
<dbReference type="EMBL" id="KT428294">
    <property type="protein sequence ID" value="ALK44197.1"/>
    <property type="molecule type" value="Genomic_DNA"/>
</dbReference>
<feature type="domain" description="Nudix hydrolase" evidence="7">
    <location>
        <begin position="12"/>
        <end position="150"/>
    </location>
</feature>
<evidence type="ECO:0000313" key="8">
    <source>
        <dbReference type="EMBL" id="ALK44197.1"/>
    </source>
</evidence>
<feature type="binding site" evidence="5">
    <location>
        <position position="119"/>
    </location>
    <ligand>
        <name>Mg(2+)</name>
        <dbReference type="ChEBI" id="CHEBI:18420"/>
    </ligand>
</feature>
<dbReference type="SUPFAM" id="SSF55811">
    <property type="entry name" value="Nudix"/>
    <property type="match status" value="1"/>
</dbReference>
<sequence length="162" mass="18681">MLAEDTFKKIVASTPLVSIDLLVRDTQGNILLGKRVNRPAQGAWFVPGGRVLKDEPIEQAYTRLLKIELGMDKTSGFFKGVYQHFYDDNFSEEPFTTHYIVLAYEVIFNSDISSLPVAQHNDYRWFSEMTLLAHDDVHIHTKWYFQKDKQADNLITNLKLGI</sequence>
<comment type="cofactor">
    <cofactor evidence="5">
        <name>Mg(2+)</name>
        <dbReference type="ChEBI" id="CHEBI:18420"/>
    </cofactor>
    <text evidence="5">Binds 1 Mg(2+) ion per subunit.</text>
</comment>
<dbReference type="GO" id="GO:0008727">
    <property type="term" value="F:GDP-mannose mannosyl hydrolase activity"/>
    <property type="evidence" value="ECO:0007669"/>
    <property type="project" value="InterPro"/>
</dbReference>
<evidence type="ECO:0000256" key="4">
    <source>
        <dbReference type="PIRSR" id="PIRSR037599-1"/>
    </source>
</evidence>
<evidence type="ECO:0000259" key="7">
    <source>
        <dbReference type="PROSITE" id="PS51462"/>
    </source>
</evidence>
<dbReference type="NCBIfam" id="NF011963">
    <property type="entry name" value="PRK15434.1"/>
    <property type="match status" value="1"/>
</dbReference>
<dbReference type="InterPro" id="IPR015797">
    <property type="entry name" value="NUDIX_hydrolase-like_dom_sf"/>
</dbReference>
<dbReference type="PANTHER" id="PTHR43046">
    <property type="entry name" value="GDP-MANNOSE MANNOSYL HYDROLASE"/>
    <property type="match status" value="1"/>
</dbReference>
<dbReference type="AlphaFoldDB" id="A0A0P0LXM0"/>
<dbReference type="GO" id="GO:0046872">
    <property type="term" value="F:metal ion binding"/>
    <property type="evidence" value="ECO:0007669"/>
    <property type="project" value="UniProtKB-KW"/>
</dbReference>
<dbReference type="PANTHER" id="PTHR43046:SF12">
    <property type="entry name" value="GDP-MANNOSE MANNOSYL HYDROLASE"/>
    <property type="match status" value="1"/>
</dbReference>
<keyword evidence="3 5" id="KW-0460">Magnesium</keyword>
<accession>A0A0P0LXM0</accession>
<evidence type="ECO:0000256" key="5">
    <source>
        <dbReference type="PIRSR" id="PIRSR037599-3"/>
    </source>
</evidence>
<dbReference type="PIRSF" id="PIRSF037599">
    <property type="entry name" value="GDPMH"/>
    <property type="match status" value="1"/>
</dbReference>
<keyword evidence="2 8" id="KW-0378">Hydrolase</keyword>